<evidence type="ECO:0000313" key="3">
    <source>
        <dbReference type="Proteomes" id="UP000078348"/>
    </source>
</evidence>
<keyword evidence="3" id="KW-1185">Reference proteome</keyword>
<feature type="region of interest" description="Disordered" evidence="1">
    <location>
        <begin position="103"/>
        <end position="178"/>
    </location>
</feature>
<accession>A0A196SJP7</accession>
<dbReference type="AlphaFoldDB" id="A0A196SJP7"/>
<proteinExistence type="predicted"/>
<comment type="caution">
    <text evidence="2">The sequence shown here is derived from an EMBL/GenBank/DDBJ whole genome shotgun (WGS) entry which is preliminary data.</text>
</comment>
<feature type="compositionally biased region" description="Acidic residues" evidence="1">
    <location>
        <begin position="129"/>
        <end position="140"/>
    </location>
</feature>
<evidence type="ECO:0000256" key="1">
    <source>
        <dbReference type="SAM" id="MobiDB-lite"/>
    </source>
</evidence>
<evidence type="ECO:0008006" key="4">
    <source>
        <dbReference type="Google" id="ProtNLM"/>
    </source>
</evidence>
<evidence type="ECO:0000313" key="2">
    <source>
        <dbReference type="EMBL" id="OAO16154.1"/>
    </source>
</evidence>
<gene>
    <name evidence="2" type="ORF">AV274_2095</name>
</gene>
<feature type="compositionally biased region" description="Acidic residues" evidence="1">
    <location>
        <begin position="103"/>
        <end position="121"/>
    </location>
</feature>
<dbReference type="Proteomes" id="UP000078348">
    <property type="component" value="Unassembled WGS sequence"/>
</dbReference>
<feature type="compositionally biased region" description="Basic residues" evidence="1">
    <location>
        <begin position="161"/>
        <end position="178"/>
    </location>
</feature>
<dbReference type="OrthoDB" id="551633at2759"/>
<sequence length="178" mass="21242">MGKKEGSRAEYNEEERRNFLLGFHNRKQQRKVDYLTKKLLSEKREHAMERIARRRNLLKREKELGLMKPDYAQKSTKSTEEHMKDDFSKNAFGADEVTVTVEYDGDEDVMVNDIPDEELLKDEEKKGEEEEEELNEEEEKMLEGIKLTDREIRRIHEQASQKRKKKGKKSGGNKRRRR</sequence>
<dbReference type="EMBL" id="LXWW01000096">
    <property type="protein sequence ID" value="OAO16154.1"/>
    <property type="molecule type" value="Genomic_DNA"/>
</dbReference>
<protein>
    <recommendedName>
        <fullName evidence="4">Nucleolar protein 12</fullName>
    </recommendedName>
</protein>
<name>A0A196SJP7_BLAHN</name>
<reference evidence="2 3" key="1">
    <citation type="submission" date="2016-05" db="EMBL/GenBank/DDBJ databases">
        <title>Nuclear genome of Blastocystis sp. subtype 1 NandII.</title>
        <authorList>
            <person name="Gentekaki E."/>
            <person name="Curtis B."/>
            <person name="Stairs C."/>
            <person name="Eme L."/>
            <person name="Herman E."/>
            <person name="Klimes V."/>
            <person name="Arias M.C."/>
            <person name="Elias M."/>
            <person name="Hilliou F."/>
            <person name="Klute M."/>
            <person name="Malik S.-B."/>
            <person name="Pightling A."/>
            <person name="Rachubinski R."/>
            <person name="Salas D."/>
            <person name="Schlacht A."/>
            <person name="Suga H."/>
            <person name="Archibald J."/>
            <person name="Ball S.G."/>
            <person name="Clark G."/>
            <person name="Dacks J."/>
            <person name="Van Der Giezen M."/>
            <person name="Tsaousis A."/>
            <person name="Roger A."/>
        </authorList>
    </citation>
    <scope>NUCLEOTIDE SEQUENCE [LARGE SCALE GENOMIC DNA]</scope>
    <source>
        <strain evidence="3">ATCC 50177 / NandII</strain>
    </source>
</reference>
<feature type="compositionally biased region" description="Basic and acidic residues" evidence="1">
    <location>
        <begin position="141"/>
        <end position="160"/>
    </location>
</feature>
<organism evidence="2 3">
    <name type="scientific">Blastocystis sp. subtype 1 (strain ATCC 50177 / NandII)</name>
    <dbReference type="NCBI Taxonomy" id="478820"/>
    <lineage>
        <taxon>Eukaryota</taxon>
        <taxon>Sar</taxon>
        <taxon>Stramenopiles</taxon>
        <taxon>Bigyra</taxon>
        <taxon>Opalozoa</taxon>
        <taxon>Opalinata</taxon>
        <taxon>Blastocystidae</taxon>
        <taxon>Blastocystis</taxon>
    </lineage>
</organism>